<protein>
    <submittedName>
        <fullName evidence="1">Uncharacterized protein</fullName>
    </submittedName>
</protein>
<dbReference type="Proteomes" id="UP000716291">
    <property type="component" value="Unassembled WGS sequence"/>
</dbReference>
<comment type="caution">
    <text evidence="1">The sequence shown here is derived from an EMBL/GenBank/DDBJ whole genome shotgun (WGS) entry which is preliminary data.</text>
</comment>
<dbReference type="AlphaFoldDB" id="A0A9P6WXB3"/>
<gene>
    <name evidence="1" type="ORF">G6F64_012474</name>
</gene>
<proteinExistence type="predicted"/>
<evidence type="ECO:0000313" key="1">
    <source>
        <dbReference type="EMBL" id="KAG1300679.1"/>
    </source>
</evidence>
<organism evidence="1 2">
    <name type="scientific">Rhizopus oryzae</name>
    <name type="common">Mucormycosis agent</name>
    <name type="synonym">Rhizopus arrhizus var. delemar</name>
    <dbReference type="NCBI Taxonomy" id="64495"/>
    <lineage>
        <taxon>Eukaryota</taxon>
        <taxon>Fungi</taxon>
        <taxon>Fungi incertae sedis</taxon>
        <taxon>Mucoromycota</taxon>
        <taxon>Mucoromycotina</taxon>
        <taxon>Mucoromycetes</taxon>
        <taxon>Mucorales</taxon>
        <taxon>Mucorineae</taxon>
        <taxon>Rhizopodaceae</taxon>
        <taxon>Rhizopus</taxon>
    </lineage>
</organism>
<name>A0A9P6WXB3_RHIOR</name>
<keyword evidence="2" id="KW-1185">Reference proteome</keyword>
<sequence>MNFIVANDSSVINTLGTGTFISDQQRQPTEVTLYQEEDFEPIADSAHFYDEEDDEEDKIPSNLSIDHHPKRTCDNILTFTESDTDPTDTEAAADGSKWILNDTCISDLCFNLKNITVQLVKHVNTAQLSDIRLLALNDVYTFDRNFASSVSKYFSTKIHTTLKPTLSFDAYLPKRGLSCYDSCMSIEVSPPVDWVFSLTLCAELLTKACKSKNHLDIHTAQVLTQVLPVLINGPPNDSNEDSYVHYYLSPLLSSVFASDPLLKMKWANGQVNNNDNNSFKPDFLVYNLSESVKCVVLIVEFKLTEQNSYVESDLVKLAKQMKATLNKLITSGVTMSKVCGIHCEGENVHTYVIALPCSKLYRMTNASKVKLFKDLNQISLLPNIITHMLCLKGVASETAVHYSYSNLKRPVPLPPLNWLSNDNGVLSRVPKRQKK</sequence>
<evidence type="ECO:0000313" key="2">
    <source>
        <dbReference type="Proteomes" id="UP000716291"/>
    </source>
</evidence>
<reference evidence="1" key="1">
    <citation type="journal article" date="2020" name="Microb. Genom.">
        <title>Genetic diversity of clinical and environmental Mucorales isolates obtained from an investigation of mucormycosis cases among solid organ transplant recipients.</title>
        <authorList>
            <person name="Nguyen M.H."/>
            <person name="Kaul D."/>
            <person name="Muto C."/>
            <person name="Cheng S.J."/>
            <person name="Richter R.A."/>
            <person name="Bruno V.M."/>
            <person name="Liu G."/>
            <person name="Beyhan S."/>
            <person name="Sundermann A.J."/>
            <person name="Mounaud S."/>
            <person name="Pasculle A.W."/>
            <person name="Nierman W.C."/>
            <person name="Driscoll E."/>
            <person name="Cumbie R."/>
            <person name="Clancy C.J."/>
            <person name="Dupont C.L."/>
        </authorList>
    </citation>
    <scope>NUCLEOTIDE SEQUENCE</scope>
    <source>
        <strain evidence="1">GL11</strain>
    </source>
</reference>
<dbReference type="EMBL" id="JAANQT010003862">
    <property type="protein sequence ID" value="KAG1300679.1"/>
    <property type="molecule type" value="Genomic_DNA"/>
</dbReference>
<accession>A0A9P6WXB3</accession>